<evidence type="ECO:0000256" key="1">
    <source>
        <dbReference type="SAM" id="MobiDB-lite"/>
    </source>
</evidence>
<protein>
    <recommendedName>
        <fullName evidence="3">MLO-like protein</fullName>
    </recommendedName>
</protein>
<proteinExistence type="predicted"/>
<reference evidence="2" key="1">
    <citation type="submission" date="2020-06" db="EMBL/GenBank/DDBJ databases">
        <authorList>
            <person name="Li T."/>
            <person name="Hu X."/>
            <person name="Zhang T."/>
            <person name="Song X."/>
            <person name="Zhang H."/>
            <person name="Dai N."/>
            <person name="Sheng W."/>
            <person name="Hou X."/>
            <person name="Wei L."/>
        </authorList>
    </citation>
    <scope>NUCLEOTIDE SEQUENCE</scope>
    <source>
        <strain evidence="2">G02</strain>
        <tissue evidence="2">Leaf</tissue>
    </source>
</reference>
<reference evidence="2" key="2">
    <citation type="journal article" date="2024" name="Plant">
        <title>Genomic evolution and insights into agronomic trait innovations of Sesamum species.</title>
        <authorList>
            <person name="Miao H."/>
            <person name="Wang L."/>
            <person name="Qu L."/>
            <person name="Liu H."/>
            <person name="Sun Y."/>
            <person name="Le M."/>
            <person name="Wang Q."/>
            <person name="Wei S."/>
            <person name="Zheng Y."/>
            <person name="Lin W."/>
            <person name="Duan Y."/>
            <person name="Cao H."/>
            <person name="Xiong S."/>
            <person name="Wang X."/>
            <person name="Wei L."/>
            <person name="Li C."/>
            <person name="Ma Q."/>
            <person name="Ju M."/>
            <person name="Zhao R."/>
            <person name="Li G."/>
            <person name="Mu C."/>
            <person name="Tian Q."/>
            <person name="Mei H."/>
            <person name="Zhang T."/>
            <person name="Gao T."/>
            <person name="Zhang H."/>
        </authorList>
    </citation>
    <scope>NUCLEOTIDE SEQUENCE</scope>
    <source>
        <strain evidence="2">G02</strain>
    </source>
</reference>
<feature type="region of interest" description="Disordered" evidence="1">
    <location>
        <begin position="1"/>
        <end position="72"/>
    </location>
</feature>
<comment type="caution">
    <text evidence="2">The sequence shown here is derived from an EMBL/GenBank/DDBJ whole genome shotgun (WGS) entry which is preliminary data.</text>
</comment>
<feature type="compositionally biased region" description="Polar residues" evidence="1">
    <location>
        <begin position="38"/>
        <end position="57"/>
    </location>
</feature>
<accession>A0AAW2QHF9</accession>
<dbReference type="AlphaFoldDB" id="A0AAW2QHF9"/>
<evidence type="ECO:0008006" key="3">
    <source>
        <dbReference type="Google" id="ProtNLM"/>
    </source>
</evidence>
<name>A0AAW2QHF9_SESRA</name>
<organism evidence="2">
    <name type="scientific">Sesamum radiatum</name>
    <name type="common">Black benniseed</name>
    <dbReference type="NCBI Taxonomy" id="300843"/>
    <lineage>
        <taxon>Eukaryota</taxon>
        <taxon>Viridiplantae</taxon>
        <taxon>Streptophyta</taxon>
        <taxon>Embryophyta</taxon>
        <taxon>Tracheophyta</taxon>
        <taxon>Spermatophyta</taxon>
        <taxon>Magnoliopsida</taxon>
        <taxon>eudicotyledons</taxon>
        <taxon>Gunneridae</taxon>
        <taxon>Pentapetalae</taxon>
        <taxon>asterids</taxon>
        <taxon>lamiids</taxon>
        <taxon>Lamiales</taxon>
        <taxon>Pedaliaceae</taxon>
        <taxon>Sesamum</taxon>
    </lineage>
</organism>
<gene>
    <name evidence="2" type="ORF">Sradi_3600500</name>
</gene>
<sequence length="72" mass="7950">MGSSFNRATFKEHIQEKLTGWAQKARRNNSRRKATDAAGSSQVGNKESPSSATSQGKEASKLKLQMSHMIRN</sequence>
<evidence type="ECO:0000313" key="2">
    <source>
        <dbReference type="EMBL" id="KAL0367104.1"/>
    </source>
</evidence>
<dbReference type="EMBL" id="JACGWJ010000015">
    <property type="protein sequence ID" value="KAL0367104.1"/>
    <property type="molecule type" value="Genomic_DNA"/>
</dbReference>